<dbReference type="InterPro" id="IPR036217">
    <property type="entry name" value="MethylDNA_cys_MeTrfase_DNAb"/>
</dbReference>
<dbReference type="RefSeq" id="WP_163283701.1">
    <property type="nucleotide sequence ID" value="NZ_JAAGVY010000007.1"/>
</dbReference>
<protein>
    <submittedName>
        <fullName evidence="3">MGMT family protein</fullName>
    </submittedName>
</protein>
<organism evidence="3 4">
    <name type="scientific">Cryomorpha ignava</name>
    <dbReference type="NCBI Taxonomy" id="101383"/>
    <lineage>
        <taxon>Bacteria</taxon>
        <taxon>Pseudomonadati</taxon>
        <taxon>Bacteroidota</taxon>
        <taxon>Flavobacteriia</taxon>
        <taxon>Flavobacteriales</taxon>
        <taxon>Cryomorphaceae</taxon>
        <taxon>Cryomorpha</taxon>
    </lineage>
</organism>
<name>A0A7K3WMT0_9FLAO</name>
<keyword evidence="4" id="KW-1185">Reference proteome</keyword>
<dbReference type="SUPFAM" id="SSF46767">
    <property type="entry name" value="Methylated DNA-protein cysteine methyltransferase, C-terminal domain"/>
    <property type="match status" value="1"/>
</dbReference>
<comment type="caution">
    <text evidence="3">The sequence shown here is derived from an EMBL/GenBank/DDBJ whole genome shotgun (WGS) entry which is preliminary data.</text>
</comment>
<dbReference type="GO" id="GO:0006281">
    <property type="term" value="P:DNA repair"/>
    <property type="evidence" value="ECO:0007669"/>
    <property type="project" value="InterPro"/>
</dbReference>
<evidence type="ECO:0000313" key="3">
    <source>
        <dbReference type="EMBL" id="NEN22957.1"/>
    </source>
</evidence>
<dbReference type="InterPro" id="IPR036388">
    <property type="entry name" value="WH-like_DNA-bd_sf"/>
</dbReference>
<dbReference type="CDD" id="cd06445">
    <property type="entry name" value="ATase"/>
    <property type="match status" value="1"/>
</dbReference>
<dbReference type="Gene3D" id="1.10.10.10">
    <property type="entry name" value="Winged helix-like DNA-binding domain superfamily/Winged helix DNA-binding domain"/>
    <property type="match status" value="1"/>
</dbReference>
<evidence type="ECO:0000259" key="2">
    <source>
        <dbReference type="Pfam" id="PF01035"/>
    </source>
</evidence>
<evidence type="ECO:0000313" key="4">
    <source>
        <dbReference type="Proteomes" id="UP000486602"/>
    </source>
</evidence>
<evidence type="ECO:0000256" key="1">
    <source>
        <dbReference type="ARBA" id="ARBA00022763"/>
    </source>
</evidence>
<feature type="domain" description="Methylated-DNA-[protein]-cysteine S-methyltransferase DNA binding" evidence="2">
    <location>
        <begin position="13"/>
        <end position="96"/>
    </location>
</feature>
<dbReference type="Pfam" id="PF01035">
    <property type="entry name" value="DNA_binding_1"/>
    <property type="match status" value="1"/>
</dbReference>
<dbReference type="PANTHER" id="PTHR42942">
    <property type="entry name" value="6-O-METHYLGUANINE DNA METHYLTRANSFERASE"/>
    <property type="match status" value="1"/>
</dbReference>
<gene>
    <name evidence="3" type="ORF">G3O08_05520</name>
</gene>
<reference evidence="3 4" key="1">
    <citation type="submission" date="2020-02" db="EMBL/GenBank/DDBJ databases">
        <title>Out from the shadows clarifying the taxonomy of the family Cryomorphaceae and related taxa by utilizing the GTDB taxonomic framework.</title>
        <authorList>
            <person name="Bowman J.P."/>
        </authorList>
    </citation>
    <scope>NUCLEOTIDE SEQUENCE [LARGE SCALE GENOMIC DNA]</scope>
    <source>
        <strain evidence="3 4">QSSC 1-22</strain>
    </source>
</reference>
<keyword evidence="1" id="KW-0227">DNA damage</keyword>
<dbReference type="Proteomes" id="UP000486602">
    <property type="component" value="Unassembled WGS sequence"/>
</dbReference>
<accession>A0A7K3WMT0</accession>
<sequence length="120" mass="13741">MSKPIKLSEKNKDFFEMVYEVVKQIPHGRVTNFGAIAHYLGSGRSSRMVGWAMNGAHSQPDFIPAHRVVNRNGVLTGKHHFQTETKMEELLEQEGIKVEKDTVLDFEKLFWNPATELEID</sequence>
<proteinExistence type="predicted"/>
<dbReference type="AlphaFoldDB" id="A0A7K3WMT0"/>
<dbReference type="GO" id="GO:0003824">
    <property type="term" value="F:catalytic activity"/>
    <property type="evidence" value="ECO:0007669"/>
    <property type="project" value="InterPro"/>
</dbReference>
<dbReference type="PANTHER" id="PTHR42942:SF1">
    <property type="entry name" value="ALKYLTRANSFERASE-LIKE PROTEIN 1"/>
    <property type="match status" value="1"/>
</dbReference>
<dbReference type="InterPro" id="IPR014048">
    <property type="entry name" value="MethylDNA_cys_MeTrfase_DNA-bd"/>
</dbReference>
<dbReference type="InterPro" id="IPR052520">
    <property type="entry name" value="ATL_DNA_repair"/>
</dbReference>
<dbReference type="EMBL" id="JAAGVY010000007">
    <property type="protein sequence ID" value="NEN22957.1"/>
    <property type="molecule type" value="Genomic_DNA"/>
</dbReference>